<dbReference type="EMBL" id="FSQT01000001">
    <property type="protein sequence ID" value="SIM54749.1"/>
    <property type="molecule type" value="Genomic_DNA"/>
</dbReference>
<feature type="transmembrane region" description="Helical" evidence="2">
    <location>
        <begin position="36"/>
        <end position="55"/>
    </location>
</feature>
<keyword evidence="2" id="KW-0472">Membrane</keyword>
<keyword evidence="4" id="KW-1185">Reference proteome</keyword>
<dbReference type="RefSeq" id="WP_208869666.1">
    <property type="nucleotide sequence ID" value="NZ_FSQT01000001.1"/>
</dbReference>
<protein>
    <submittedName>
        <fullName evidence="3">Uncharacterized protein</fullName>
    </submittedName>
</protein>
<feature type="transmembrane region" description="Helical" evidence="2">
    <location>
        <begin position="93"/>
        <end position="114"/>
    </location>
</feature>
<accession>A0A1N5U415</accession>
<feature type="transmembrane region" description="Helical" evidence="2">
    <location>
        <begin position="67"/>
        <end position="86"/>
    </location>
</feature>
<evidence type="ECO:0000256" key="2">
    <source>
        <dbReference type="SAM" id="Phobius"/>
    </source>
</evidence>
<feature type="transmembrane region" description="Helical" evidence="2">
    <location>
        <begin position="126"/>
        <end position="150"/>
    </location>
</feature>
<proteinExistence type="predicted"/>
<keyword evidence="2" id="KW-1133">Transmembrane helix</keyword>
<feature type="region of interest" description="Disordered" evidence="1">
    <location>
        <begin position="1"/>
        <end position="21"/>
    </location>
</feature>
<evidence type="ECO:0000256" key="1">
    <source>
        <dbReference type="SAM" id="MobiDB-lite"/>
    </source>
</evidence>
<reference evidence="4" key="1">
    <citation type="submission" date="2016-12" db="EMBL/GenBank/DDBJ databases">
        <authorList>
            <person name="Varghese N."/>
            <person name="Submissions S."/>
        </authorList>
    </citation>
    <scope>NUCLEOTIDE SEQUENCE [LARGE SCALE GENOMIC DNA]</scope>
    <source>
        <strain evidence="4">DSM 45599</strain>
    </source>
</reference>
<sequence length="160" mass="18030">MLHIRKPPLTTSPTPERPEARGARAPAQLALWQLNLLRVGYFVMGVGLAVVKWPLLFADKPWGLMDGTTECLLVAMSILALIGLRYPQRMLPVLLFEVAWKLLWLGIVALPLWLDNQLEGATRKQAAAVLWVGIIIAVIPWRHVLTQYVLAPGEPWRRSR</sequence>
<dbReference type="Proteomes" id="UP000185124">
    <property type="component" value="Unassembled WGS sequence"/>
</dbReference>
<evidence type="ECO:0000313" key="3">
    <source>
        <dbReference type="EMBL" id="SIM54749.1"/>
    </source>
</evidence>
<gene>
    <name evidence="3" type="ORF">SAMN04489832_0547</name>
</gene>
<organism evidence="3 4">
    <name type="scientific">Micromonospora cremea</name>
    <dbReference type="NCBI Taxonomy" id="709881"/>
    <lineage>
        <taxon>Bacteria</taxon>
        <taxon>Bacillati</taxon>
        <taxon>Actinomycetota</taxon>
        <taxon>Actinomycetes</taxon>
        <taxon>Micromonosporales</taxon>
        <taxon>Micromonosporaceae</taxon>
        <taxon>Micromonospora</taxon>
    </lineage>
</organism>
<name>A0A1N5U415_9ACTN</name>
<dbReference type="STRING" id="709881.SAMN04489832_0547"/>
<keyword evidence="2" id="KW-0812">Transmembrane</keyword>
<evidence type="ECO:0000313" key="4">
    <source>
        <dbReference type="Proteomes" id="UP000185124"/>
    </source>
</evidence>
<dbReference type="AlphaFoldDB" id="A0A1N5U415"/>